<sequence>MMRDERGPPSMLGHASAFLATKSSNSAVQSSCWYLDWPSQWTDFYEHAADEGPLQNQSNRRLLGGEAALWTERMDFTNVLCRAWPRGFAVAERLWSDTKPGAIASEQRDPQVDRRLELQSERFQRLHRLNLRPLRPGGTAPLEVLQSDLKNVDRTCPLLESQAIQRDEPPGKVPVDEESVTPGTETPKRLVNAKQTLSNVNKDLRQSWSRGEGTLNFASFGPPFVPHRP</sequence>
<dbReference type="Proteomes" id="UP001152797">
    <property type="component" value="Unassembled WGS sequence"/>
</dbReference>
<dbReference type="InterPro" id="IPR025705">
    <property type="entry name" value="Beta_hexosaminidase_sua/sub"/>
</dbReference>
<feature type="domain" description="Glycoside hydrolase family 20 catalytic" evidence="6">
    <location>
        <begin position="41"/>
        <end position="97"/>
    </location>
</feature>
<feature type="compositionally biased region" description="Polar residues" evidence="5">
    <location>
        <begin position="193"/>
        <end position="209"/>
    </location>
</feature>
<dbReference type="EMBL" id="CAMXCT020000326">
    <property type="protein sequence ID" value="CAL1130581.1"/>
    <property type="molecule type" value="Genomic_DNA"/>
</dbReference>
<reference evidence="8" key="2">
    <citation type="submission" date="2024-04" db="EMBL/GenBank/DDBJ databases">
        <authorList>
            <person name="Chen Y."/>
            <person name="Shah S."/>
            <person name="Dougan E. K."/>
            <person name="Thang M."/>
            <person name="Chan C."/>
        </authorList>
    </citation>
    <scope>NUCLEOTIDE SEQUENCE [LARGE SCALE GENOMIC DNA]</scope>
</reference>
<dbReference type="PANTHER" id="PTHR22600">
    <property type="entry name" value="BETA-HEXOSAMINIDASE"/>
    <property type="match status" value="1"/>
</dbReference>
<keyword evidence="4" id="KW-0378">Hydrolase</keyword>
<evidence type="ECO:0000256" key="2">
    <source>
        <dbReference type="ARBA" id="ARBA00006285"/>
    </source>
</evidence>
<accession>A0A9P1BPQ9</accession>
<dbReference type="Gene3D" id="3.20.20.80">
    <property type="entry name" value="Glycosidases"/>
    <property type="match status" value="1"/>
</dbReference>
<organism evidence="7">
    <name type="scientific">Cladocopium goreaui</name>
    <dbReference type="NCBI Taxonomy" id="2562237"/>
    <lineage>
        <taxon>Eukaryota</taxon>
        <taxon>Sar</taxon>
        <taxon>Alveolata</taxon>
        <taxon>Dinophyceae</taxon>
        <taxon>Suessiales</taxon>
        <taxon>Symbiodiniaceae</taxon>
        <taxon>Cladocopium</taxon>
    </lineage>
</organism>
<evidence type="ECO:0000313" key="9">
    <source>
        <dbReference type="Proteomes" id="UP001152797"/>
    </source>
</evidence>
<dbReference type="InterPro" id="IPR017853">
    <property type="entry name" value="GH"/>
</dbReference>
<feature type="region of interest" description="Disordered" evidence="5">
    <location>
        <begin position="165"/>
        <end position="229"/>
    </location>
</feature>
<evidence type="ECO:0000259" key="6">
    <source>
        <dbReference type="Pfam" id="PF00728"/>
    </source>
</evidence>
<dbReference type="OrthoDB" id="428480at2759"/>
<dbReference type="EC" id="3.2.1.52" evidence="3"/>
<proteinExistence type="inferred from homology"/>
<dbReference type="AlphaFoldDB" id="A0A9P1BPQ9"/>
<evidence type="ECO:0000256" key="3">
    <source>
        <dbReference type="ARBA" id="ARBA00012663"/>
    </source>
</evidence>
<dbReference type="EMBL" id="CAMXCT010000326">
    <property type="protein sequence ID" value="CAI3977206.1"/>
    <property type="molecule type" value="Genomic_DNA"/>
</dbReference>
<evidence type="ECO:0000256" key="1">
    <source>
        <dbReference type="ARBA" id="ARBA00001231"/>
    </source>
</evidence>
<dbReference type="PRINTS" id="PR00738">
    <property type="entry name" value="GLHYDRLASE20"/>
</dbReference>
<dbReference type="PANTHER" id="PTHR22600:SF21">
    <property type="entry name" value="BETA-HEXOSAMINIDASE A"/>
    <property type="match status" value="1"/>
</dbReference>
<comment type="caution">
    <text evidence="7">The sequence shown here is derived from an EMBL/GenBank/DDBJ whole genome shotgun (WGS) entry which is preliminary data.</text>
</comment>
<dbReference type="GO" id="GO:0016020">
    <property type="term" value="C:membrane"/>
    <property type="evidence" value="ECO:0007669"/>
    <property type="project" value="TreeGrafter"/>
</dbReference>
<name>A0A9P1BPQ9_9DINO</name>
<dbReference type="SUPFAM" id="SSF51445">
    <property type="entry name" value="(Trans)glycosidases"/>
    <property type="match status" value="1"/>
</dbReference>
<dbReference type="GO" id="GO:0030203">
    <property type="term" value="P:glycosaminoglycan metabolic process"/>
    <property type="evidence" value="ECO:0007669"/>
    <property type="project" value="TreeGrafter"/>
</dbReference>
<comment type="catalytic activity">
    <reaction evidence="1">
        <text>Hydrolysis of terminal non-reducing N-acetyl-D-hexosamine residues in N-acetyl-beta-D-hexosaminides.</text>
        <dbReference type="EC" id="3.2.1.52"/>
    </reaction>
</comment>
<dbReference type="GO" id="GO:0005975">
    <property type="term" value="P:carbohydrate metabolic process"/>
    <property type="evidence" value="ECO:0007669"/>
    <property type="project" value="InterPro"/>
</dbReference>
<evidence type="ECO:0000313" key="8">
    <source>
        <dbReference type="EMBL" id="CAL1130581.1"/>
    </source>
</evidence>
<evidence type="ECO:0000256" key="5">
    <source>
        <dbReference type="SAM" id="MobiDB-lite"/>
    </source>
</evidence>
<evidence type="ECO:0000313" key="7">
    <source>
        <dbReference type="EMBL" id="CAI3977206.1"/>
    </source>
</evidence>
<dbReference type="InterPro" id="IPR015883">
    <property type="entry name" value="Glyco_hydro_20_cat"/>
</dbReference>
<evidence type="ECO:0000256" key="4">
    <source>
        <dbReference type="ARBA" id="ARBA00022801"/>
    </source>
</evidence>
<dbReference type="Pfam" id="PF00728">
    <property type="entry name" value="Glyco_hydro_20"/>
    <property type="match status" value="1"/>
</dbReference>
<protein>
    <recommendedName>
        <fullName evidence="3">beta-N-acetylhexosaminidase</fullName>
        <ecNumber evidence="3">3.2.1.52</ecNumber>
    </recommendedName>
</protein>
<keyword evidence="9" id="KW-1185">Reference proteome</keyword>
<reference evidence="7" key="1">
    <citation type="submission" date="2022-10" db="EMBL/GenBank/DDBJ databases">
        <authorList>
            <person name="Chen Y."/>
            <person name="Dougan E. K."/>
            <person name="Chan C."/>
            <person name="Rhodes N."/>
            <person name="Thang M."/>
        </authorList>
    </citation>
    <scope>NUCLEOTIDE SEQUENCE</scope>
</reference>
<comment type="similarity">
    <text evidence="2">Belongs to the glycosyl hydrolase 20 family.</text>
</comment>
<dbReference type="EMBL" id="CAMXCT030000326">
    <property type="protein sequence ID" value="CAL4764518.1"/>
    <property type="molecule type" value="Genomic_DNA"/>
</dbReference>
<dbReference type="GO" id="GO:0004563">
    <property type="term" value="F:beta-N-acetylhexosaminidase activity"/>
    <property type="evidence" value="ECO:0007669"/>
    <property type="project" value="UniProtKB-EC"/>
</dbReference>
<gene>
    <name evidence="7" type="ORF">C1SCF055_LOCUS5362</name>
</gene>